<dbReference type="Pfam" id="PF00117">
    <property type="entry name" value="GATase"/>
    <property type="match status" value="1"/>
</dbReference>
<dbReference type="Gene3D" id="3.40.50.880">
    <property type="match status" value="1"/>
</dbReference>
<proteinExistence type="predicted"/>
<dbReference type="CDD" id="cd01743">
    <property type="entry name" value="GATase1_Anthranilate_Synthase"/>
    <property type="match status" value="1"/>
</dbReference>
<dbReference type="GO" id="GO:0004049">
    <property type="term" value="F:anthranilate synthase activity"/>
    <property type="evidence" value="ECO:0007669"/>
    <property type="project" value="TreeGrafter"/>
</dbReference>
<dbReference type="PRINTS" id="PR00096">
    <property type="entry name" value="GATASE"/>
</dbReference>
<dbReference type="PROSITE" id="PS51273">
    <property type="entry name" value="GATASE_TYPE_1"/>
    <property type="match status" value="1"/>
</dbReference>
<evidence type="ECO:0000256" key="1">
    <source>
        <dbReference type="ARBA" id="ARBA00022962"/>
    </source>
</evidence>
<name>A0A975DDI0_9GAMM</name>
<dbReference type="PRINTS" id="PR00099">
    <property type="entry name" value="CPSGATASE"/>
</dbReference>
<keyword evidence="4" id="KW-1185">Reference proteome</keyword>
<keyword evidence="1" id="KW-0315">Glutamine amidotransferase</keyword>
<dbReference type="NCBIfam" id="TIGR00566">
    <property type="entry name" value="trpG_papA"/>
    <property type="match status" value="1"/>
</dbReference>
<reference evidence="3" key="1">
    <citation type="submission" date="2021-03" db="EMBL/GenBank/DDBJ databases">
        <title>Description of Psychrosphaera ytuae sp. nov. isolated from deep sea sediment of South China Sea.</title>
        <authorList>
            <person name="Zhang J."/>
            <person name="Xu X.-D."/>
        </authorList>
    </citation>
    <scope>NUCLEOTIDE SEQUENCE</scope>
    <source>
        <strain evidence="3">MTZ26</strain>
    </source>
</reference>
<dbReference type="PANTHER" id="PTHR43418:SF4">
    <property type="entry name" value="MULTIFUNCTIONAL TRYPTOPHAN BIOSYNTHESIS PROTEIN"/>
    <property type="match status" value="1"/>
</dbReference>
<dbReference type="FunFam" id="3.40.50.880:FF:000003">
    <property type="entry name" value="Anthranilate synthase component II"/>
    <property type="match status" value="1"/>
</dbReference>
<dbReference type="GO" id="GO:0000162">
    <property type="term" value="P:L-tryptophan biosynthetic process"/>
    <property type="evidence" value="ECO:0007669"/>
    <property type="project" value="TreeGrafter"/>
</dbReference>
<evidence type="ECO:0000313" key="4">
    <source>
        <dbReference type="Proteomes" id="UP000682739"/>
    </source>
</evidence>
<dbReference type="Proteomes" id="UP000682739">
    <property type="component" value="Chromosome"/>
</dbReference>
<sequence length="193" mass="21362">MLLMIDNYDSFTFTLVNYLESLGQEVLVKRNDELSISQITALNPDKIVLSPGPCSPNEAGISLQAVQHFYTKTPILGVCLGHQVIAQQFGANVVRANKVMHGKTSSITHNQTGLFANLPNPMTVTRYHSLIVEEQSLPEFIEPTAWVDQTLPKEQHGLMALSLKDYPVAGVQFHPESIMSEQGLKLLSNFLTL</sequence>
<dbReference type="RefSeq" id="WP_208833197.1">
    <property type="nucleotide sequence ID" value="NZ_CP072110.1"/>
</dbReference>
<accession>A0A975DDI0</accession>
<dbReference type="EMBL" id="CP072110">
    <property type="protein sequence ID" value="QTH65162.1"/>
    <property type="molecule type" value="Genomic_DNA"/>
</dbReference>
<dbReference type="InterPro" id="IPR017926">
    <property type="entry name" value="GATASE"/>
</dbReference>
<evidence type="ECO:0000259" key="2">
    <source>
        <dbReference type="Pfam" id="PF00117"/>
    </source>
</evidence>
<dbReference type="InterPro" id="IPR006221">
    <property type="entry name" value="TrpG/PapA_dom"/>
</dbReference>
<dbReference type="AlphaFoldDB" id="A0A975DDI0"/>
<dbReference type="PRINTS" id="PR00097">
    <property type="entry name" value="ANTSNTHASEII"/>
</dbReference>
<dbReference type="SUPFAM" id="SSF52317">
    <property type="entry name" value="Class I glutamine amidotransferase-like"/>
    <property type="match status" value="1"/>
</dbReference>
<dbReference type="GO" id="GO:0005829">
    <property type="term" value="C:cytosol"/>
    <property type="evidence" value="ECO:0007669"/>
    <property type="project" value="TreeGrafter"/>
</dbReference>
<organism evidence="3 4">
    <name type="scientific">Psychrosphaera ytuae</name>
    <dbReference type="NCBI Taxonomy" id="2820710"/>
    <lineage>
        <taxon>Bacteria</taxon>
        <taxon>Pseudomonadati</taxon>
        <taxon>Pseudomonadota</taxon>
        <taxon>Gammaproteobacteria</taxon>
        <taxon>Alteromonadales</taxon>
        <taxon>Pseudoalteromonadaceae</taxon>
        <taxon>Psychrosphaera</taxon>
    </lineage>
</organism>
<dbReference type="InterPro" id="IPR050472">
    <property type="entry name" value="Anth_synth/Amidotransfase"/>
</dbReference>
<dbReference type="InterPro" id="IPR029062">
    <property type="entry name" value="Class_I_gatase-like"/>
</dbReference>
<gene>
    <name evidence="3" type="ORF">J1N51_06920</name>
</gene>
<dbReference type="PANTHER" id="PTHR43418">
    <property type="entry name" value="MULTIFUNCTIONAL TRYPTOPHAN BIOSYNTHESIS PROTEIN-RELATED"/>
    <property type="match status" value="1"/>
</dbReference>
<feature type="domain" description="Glutamine amidotransferase" evidence="2">
    <location>
        <begin position="3"/>
        <end position="191"/>
    </location>
</feature>
<protein>
    <submittedName>
        <fullName evidence="3">Aminodeoxychorismate/anthranilate synthase component II</fullName>
    </submittedName>
</protein>
<evidence type="ECO:0000313" key="3">
    <source>
        <dbReference type="EMBL" id="QTH65162.1"/>
    </source>
</evidence>
<dbReference type="KEGG" id="psym:J1N51_06920"/>